<dbReference type="VEuPathDB" id="VectorBase:ISCP_024411"/>
<keyword evidence="3" id="KW-0813">Transport</keyword>
<comment type="similarity">
    <text evidence="2">Belongs to the otopetrin family.</text>
</comment>
<comment type="subcellular location">
    <subcellularLocation>
        <location evidence="1">Cell membrane</location>
        <topology evidence="1">Multi-pass membrane protein</topology>
    </subcellularLocation>
</comment>
<dbReference type="InterPro" id="IPR004878">
    <property type="entry name" value="Otopetrin"/>
</dbReference>
<dbReference type="EMBL" id="ABJB010089518">
    <property type="status" value="NOT_ANNOTATED_CDS"/>
    <property type="molecule type" value="Genomic_DNA"/>
</dbReference>
<feature type="transmembrane region" description="Helical" evidence="12">
    <location>
        <begin position="365"/>
        <end position="382"/>
    </location>
</feature>
<reference evidence="14" key="2">
    <citation type="submission" date="2020-05" db="UniProtKB">
        <authorList>
            <consortium name="EnsemblMetazoa"/>
        </authorList>
    </citation>
    <scope>IDENTIFICATION</scope>
    <source>
        <strain evidence="14">wikel</strain>
    </source>
</reference>
<evidence type="ECO:0000256" key="11">
    <source>
        <dbReference type="SAM" id="MobiDB-lite"/>
    </source>
</evidence>
<dbReference type="EnsemblMetazoa" id="ISCW018504-RA">
    <property type="protein sequence ID" value="ISCW018504-PA"/>
    <property type="gene ID" value="ISCW018504"/>
</dbReference>
<feature type="transmembrane region" description="Helical" evidence="12">
    <location>
        <begin position="595"/>
        <end position="615"/>
    </location>
</feature>
<dbReference type="AlphaFoldDB" id="B7PN06"/>
<feature type="transmembrane region" description="Helical" evidence="12">
    <location>
        <begin position="528"/>
        <end position="550"/>
    </location>
</feature>
<keyword evidence="6" id="KW-0375">Hydrogen ion transport</keyword>
<evidence type="ECO:0000313" key="13">
    <source>
        <dbReference type="EMBL" id="EEC07978.1"/>
    </source>
</evidence>
<name>B7PN06_IXOSC</name>
<evidence type="ECO:0000256" key="4">
    <source>
        <dbReference type="ARBA" id="ARBA00022475"/>
    </source>
</evidence>
<gene>
    <name evidence="13" type="ORF">IscW_ISCW018504</name>
</gene>
<keyword evidence="10" id="KW-0407">Ion channel</keyword>
<proteinExistence type="inferred from homology"/>
<sequence length="707" mass="79963">MKPELLPEARQATATMVVLSIGELTELQPAGVGSHRSLSLDESCIKEFVPGDRVHVLSSHIGTADKGVDMGQCNVNFECDDDSFDASSANKAANKEPQTSSWTSHNRDSLRSSHSSILVYEQRGEKHPSHYTQKPPAITWSESVVEQALRKKFRPSKETDVSRPRRFQSLMLSSIYGVLIVTLGSTFCVADRVLDKFHAAELFSIVIVSVGLLCLASFHVDILWYKHSASRKVRSRVRPSQSGLYVHSAASVFSTYARKMPAPRLWFLSGRHSGSFYLKGGMVVFCFCHLVNQGLLLQSSVESVLRHGWNIKDGLNIIFHVLRPVYSFYQLFMAFKYSNRKFTLALWAIVLQIVINHASRATRFGLMHMIGTCLYFWFSSIVQEYRHSLYRSGDDVGNDEGNGTHHFPDAHNRTVSAGRVLDTVSITPYLHPFTIEYNIVLAGVWFIVWQNVGTEPGHHFARRDSVAAGAEPQQLDVNYHSNLVVSADCHAANKGLFAGFFLLLSAIVTLVIAQVVFSGPEYQDIESIIFLVQDTALVLVSLLAVVWAYVKISKLDFNVHPITLLDDVLLYVPLPFYFIYYFMSMTADVWYRNHTSIVSHVLVVAQVVLQTMFISDGLRRCSNSRRHRFTKPGREMVTFLIICNVTVWVTNTFNMEKYHMNPYVRKCFGEDAWVMVKHATFPLMLFYRFHASVCLADIWKSAYESGE</sequence>
<evidence type="ECO:0000256" key="7">
    <source>
        <dbReference type="ARBA" id="ARBA00022989"/>
    </source>
</evidence>
<dbReference type="GO" id="GO:1902600">
    <property type="term" value="P:proton transmembrane transport"/>
    <property type="evidence" value="ECO:0000318"/>
    <property type="project" value="GO_Central"/>
</dbReference>
<dbReference type="PANTHER" id="PTHR21522:SF58">
    <property type="entry name" value="AGAP000074-PA"/>
    <property type="match status" value="1"/>
</dbReference>
<evidence type="ECO:0000256" key="2">
    <source>
        <dbReference type="ARBA" id="ARBA00006513"/>
    </source>
</evidence>
<reference evidence="13 15" key="1">
    <citation type="submission" date="2008-03" db="EMBL/GenBank/DDBJ databases">
        <title>Annotation of Ixodes scapularis.</title>
        <authorList>
            <consortium name="Ixodes scapularis Genome Project Consortium"/>
            <person name="Caler E."/>
            <person name="Hannick L.I."/>
            <person name="Bidwell S."/>
            <person name="Joardar V."/>
            <person name="Thiagarajan M."/>
            <person name="Amedeo P."/>
            <person name="Galinsky K.J."/>
            <person name="Schobel S."/>
            <person name="Inman J."/>
            <person name="Hostetler J."/>
            <person name="Miller J."/>
            <person name="Hammond M."/>
            <person name="Megy K."/>
            <person name="Lawson D."/>
            <person name="Kodira C."/>
            <person name="Sutton G."/>
            <person name="Meyer J."/>
            <person name="Hill C.A."/>
            <person name="Birren B."/>
            <person name="Nene V."/>
            <person name="Collins F."/>
            <person name="Alarcon-Chaidez F."/>
            <person name="Wikel S."/>
            <person name="Strausberg R."/>
        </authorList>
    </citation>
    <scope>NUCLEOTIDE SEQUENCE [LARGE SCALE GENOMIC DNA]</scope>
    <source>
        <strain evidence="15">Wikel</strain>
        <strain evidence="13">Wikel colony</strain>
    </source>
</reference>
<evidence type="ECO:0000256" key="8">
    <source>
        <dbReference type="ARBA" id="ARBA00023065"/>
    </source>
</evidence>
<dbReference type="InParanoid" id="B7PN06"/>
<organism>
    <name type="scientific">Ixodes scapularis</name>
    <name type="common">Black-legged tick</name>
    <name type="synonym">Deer tick</name>
    <dbReference type="NCBI Taxonomy" id="6945"/>
    <lineage>
        <taxon>Eukaryota</taxon>
        <taxon>Metazoa</taxon>
        <taxon>Ecdysozoa</taxon>
        <taxon>Arthropoda</taxon>
        <taxon>Chelicerata</taxon>
        <taxon>Arachnida</taxon>
        <taxon>Acari</taxon>
        <taxon>Parasitiformes</taxon>
        <taxon>Ixodida</taxon>
        <taxon>Ixodoidea</taxon>
        <taxon>Ixodidae</taxon>
        <taxon>Ixodinae</taxon>
        <taxon>Ixodes</taxon>
    </lineage>
</organism>
<dbReference type="EMBL" id="DS749722">
    <property type="protein sequence ID" value="EEC07978.1"/>
    <property type="molecule type" value="Genomic_DNA"/>
</dbReference>
<dbReference type="HOGENOM" id="CLU_011508_0_1_1"/>
<dbReference type="Proteomes" id="UP000001555">
    <property type="component" value="Unassembled WGS sequence"/>
</dbReference>
<keyword evidence="15" id="KW-1185">Reference proteome</keyword>
<evidence type="ECO:0000256" key="10">
    <source>
        <dbReference type="ARBA" id="ARBA00023303"/>
    </source>
</evidence>
<feature type="transmembrane region" description="Helical" evidence="12">
    <location>
        <begin position="562"/>
        <end position="583"/>
    </location>
</feature>
<evidence type="ECO:0000256" key="3">
    <source>
        <dbReference type="ARBA" id="ARBA00022448"/>
    </source>
</evidence>
<dbReference type="Pfam" id="PF03189">
    <property type="entry name" value="Otopetrin"/>
    <property type="match status" value="2"/>
</dbReference>
<keyword evidence="7 12" id="KW-1133">Transmembrane helix</keyword>
<evidence type="ECO:0000256" key="1">
    <source>
        <dbReference type="ARBA" id="ARBA00004651"/>
    </source>
</evidence>
<feature type="transmembrane region" description="Helical" evidence="12">
    <location>
        <begin position="636"/>
        <end position="653"/>
    </location>
</feature>
<evidence type="ECO:0000256" key="6">
    <source>
        <dbReference type="ARBA" id="ARBA00022781"/>
    </source>
</evidence>
<dbReference type="GO" id="GO:0005886">
    <property type="term" value="C:plasma membrane"/>
    <property type="evidence" value="ECO:0000318"/>
    <property type="project" value="GO_Central"/>
</dbReference>
<dbReference type="EMBL" id="ABJB010177759">
    <property type="status" value="NOT_ANNOTATED_CDS"/>
    <property type="molecule type" value="Genomic_DNA"/>
</dbReference>
<accession>B7PN06</accession>
<dbReference type="PaxDb" id="6945-B7PN06"/>
<feature type="compositionally biased region" description="Polar residues" evidence="11">
    <location>
        <begin position="87"/>
        <end position="104"/>
    </location>
</feature>
<feature type="transmembrane region" description="Helical" evidence="12">
    <location>
        <begin position="496"/>
        <end position="516"/>
    </location>
</feature>
<keyword evidence="4" id="KW-1003">Cell membrane</keyword>
<feature type="region of interest" description="Disordered" evidence="11">
    <location>
        <begin position="87"/>
        <end position="110"/>
    </location>
</feature>
<feature type="transmembrane region" description="Helical" evidence="12">
    <location>
        <begin position="342"/>
        <end position="359"/>
    </location>
</feature>
<dbReference type="PANTHER" id="PTHR21522">
    <property type="entry name" value="PROTON CHANNEL OTOP"/>
    <property type="match status" value="1"/>
</dbReference>
<dbReference type="VEuPathDB" id="VectorBase:ISCI018504"/>
<evidence type="ECO:0000313" key="15">
    <source>
        <dbReference type="Proteomes" id="UP000001555"/>
    </source>
</evidence>
<feature type="transmembrane region" description="Helical" evidence="12">
    <location>
        <begin position="170"/>
        <end position="190"/>
    </location>
</feature>
<dbReference type="VEuPathDB" id="VectorBase:ISCW018504"/>
<dbReference type="OrthoDB" id="6429739at2759"/>
<protein>
    <submittedName>
        <fullName evidence="13 14">Otopetrin, putative</fullName>
    </submittedName>
</protein>
<dbReference type="EMBL" id="ABJB010192224">
    <property type="status" value="NOT_ANNOTATED_CDS"/>
    <property type="molecule type" value="Genomic_DNA"/>
</dbReference>
<keyword evidence="9 12" id="KW-0472">Membrane</keyword>
<keyword evidence="8" id="KW-0406">Ion transport</keyword>
<evidence type="ECO:0000256" key="5">
    <source>
        <dbReference type="ARBA" id="ARBA00022692"/>
    </source>
</evidence>
<keyword evidence="5 12" id="KW-0812">Transmembrane</keyword>
<evidence type="ECO:0000256" key="9">
    <source>
        <dbReference type="ARBA" id="ARBA00023136"/>
    </source>
</evidence>
<feature type="transmembrane region" description="Helical" evidence="12">
    <location>
        <begin position="202"/>
        <end position="225"/>
    </location>
</feature>
<evidence type="ECO:0000256" key="12">
    <source>
        <dbReference type="SAM" id="Phobius"/>
    </source>
</evidence>
<dbReference type="GO" id="GO:0015252">
    <property type="term" value="F:proton channel activity"/>
    <property type="evidence" value="ECO:0000318"/>
    <property type="project" value="GO_Central"/>
</dbReference>
<evidence type="ECO:0000313" key="14">
    <source>
        <dbReference type="EnsemblMetazoa" id="ISCW018504-PA"/>
    </source>
</evidence>